<protein>
    <submittedName>
        <fullName evidence="2">Uncharacterized protein</fullName>
    </submittedName>
</protein>
<keyword evidence="3" id="KW-1185">Reference proteome</keyword>
<comment type="caution">
    <text evidence="2">The sequence shown here is derived from an EMBL/GenBank/DDBJ whole genome shotgun (WGS) entry which is preliminary data.</text>
</comment>
<feature type="compositionally biased region" description="Polar residues" evidence="1">
    <location>
        <begin position="1"/>
        <end position="27"/>
    </location>
</feature>
<sequence>MKVSLQYTRRSWLSSKPGSRRQSSTSCCDGDAVAGTKMPEVREHETLGGVNSLPCSRKRGCVT</sequence>
<evidence type="ECO:0000313" key="3">
    <source>
        <dbReference type="Proteomes" id="UP000324222"/>
    </source>
</evidence>
<gene>
    <name evidence="2" type="ORF">E2C01_037833</name>
</gene>
<evidence type="ECO:0000256" key="1">
    <source>
        <dbReference type="SAM" id="MobiDB-lite"/>
    </source>
</evidence>
<dbReference type="Proteomes" id="UP000324222">
    <property type="component" value="Unassembled WGS sequence"/>
</dbReference>
<dbReference type="AlphaFoldDB" id="A0A5B7FG06"/>
<evidence type="ECO:0000313" key="2">
    <source>
        <dbReference type="EMBL" id="MPC44169.1"/>
    </source>
</evidence>
<name>A0A5B7FG06_PORTR</name>
<reference evidence="2 3" key="1">
    <citation type="submission" date="2019-05" db="EMBL/GenBank/DDBJ databases">
        <title>Another draft genome of Portunus trituberculatus and its Hox gene families provides insights of decapod evolution.</title>
        <authorList>
            <person name="Jeong J.-H."/>
            <person name="Song I."/>
            <person name="Kim S."/>
            <person name="Choi T."/>
            <person name="Kim D."/>
            <person name="Ryu S."/>
            <person name="Kim W."/>
        </authorList>
    </citation>
    <scope>NUCLEOTIDE SEQUENCE [LARGE SCALE GENOMIC DNA]</scope>
    <source>
        <tissue evidence="2">Muscle</tissue>
    </source>
</reference>
<accession>A0A5B7FG06</accession>
<feature type="region of interest" description="Disordered" evidence="1">
    <location>
        <begin position="1"/>
        <end position="32"/>
    </location>
</feature>
<dbReference type="EMBL" id="VSRR010006158">
    <property type="protein sequence ID" value="MPC44169.1"/>
    <property type="molecule type" value="Genomic_DNA"/>
</dbReference>
<proteinExistence type="predicted"/>
<organism evidence="2 3">
    <name type="scientific">Portunus trituberculatus</name>
    <name type="common">Swimming crab</name>
    <name type="synonym">Neptunus trituberculatus</name>
    <dbReference type="NCBI Taxonomy" id="210409"/>
    <lineage>
        <taxon>Eukaryota</taxon>
        <taxon>Metazoa</taxon>
        <taxon>Ecdysozoa</taxon>
        <taxon>Arthropoda</taxon>
        <taxon>Crustacea</taxon>
        <taxon>Multicrustacea</taxon>
        <taxon>Malacostraca</taxon>
        <taxon>Eumalacostraca</taxon>
        <taxon>Eucarida</taxon>
        <taxon>Decapoda</taxon>
        <taxon>Pleocyemata</taxon>
        <taxon>Brachyura</taxon>
        <taxon>Eubrachyura</taxon>
        <taxon>Portunoidea</taxon>
        <taxon>Portunidae</taxon>
        <taxon>Portuninae</taxon>
        <taxon>Portunus</taxon>
    </lineage>
</organism>